<comment type="caution">
    <text evidence="9">The sequence shown here is derived from an EMBL/GenBank/DDBJ whole genome shotgun (WGS) entry which is preliminary data.</text>
</comment>
<dbReference type="InterPro" id="IPR021109">
    <property type="entry name" value="Peptidase_aspartic_dom_sf"/>
</dbReference>
<accession>A0A388JWN0</accession>
<gene>
    <name evidence="9" type="ORF">CBR_g29376</name>
</gene>
<evidence type="ECO:0000256" key="3">
    <source>
        <dbReference type="ARBA" id="ARBA00022695"/>
    </source>
</evidence>
<dbReference type="GO" id="GO:0003964">
    <property type="term" value="F:RNA-directed DNA polymerase activity"/>
    <property type="evidence" value="ECO:0007669"/>
    <property type="project" value="UniProtKB-KW"/>
</dbReference>
<dbReference type="GO" id="GO:0004519">
    <property type="term" value="F:endonuclease activity"/>
    <property type="evidence" value="ECO:0007669"/>
    <property type="project" value="UniProtKB-KW"/>
</dbReference>
<evidence type="ECO:0000313" key="9">
    <source>
        <dbReference type="EMBL" id="GBG62177.1"/>
    </source>
</evidence>
<feature type="domain" description="Reverse transcriptase RNase H-like" evidence="8">
    <location>
        <begin position="461"/>
        <end position="544"/>
    </location>
</feature>
<sequence length="708" mass="79711">MPRQGQRRRSLMAKLGKLSSVGSEATPLPISLDTVASLATSHMFREHADVARLWDDFEDYAVQLVPPLDLPLRVQDTHVWAVSSPSAREPASSPTLSSGDSSVWSRLEDLDTLTTEDYQWLPLPPSGSLPKPHCNALMAELQRYLHTAVPAPLTDDGVAVVDRREYIVKIGREYATQRYDNIDAPLLYICIQIGKAACSALIDCGATRNYISQDFMAHANLGPHVRRKSQPTQATLVDGHTHKSIDRCIDVVLVYFALQACKTVSFDILDTKFDTISGMLWLRSEDHPVNFYRHTIPVCDRNGILVPCTVPSSHPSIGCHVVSAASIHNSITRQDVEEMGICFLHALPPPDKPTMEVPPDPRVVTLLDSFDDVFEAPARIVSDRPIRHKIILEDRAVRMLRTTKYKANRAKCKFAQQELEYLGHFVMPQGIRPLVDKINVIQDWSKLTNITKVRSFMGLATSPTRVTANTSGYGIGAVLEQHDGVDWHQVEYFSRKVPPINSIDDARKELLAFVTVLKRWQHFLLGRRRFTWATDSNPSAYYKTLDMAVDIDAPCSPASVPKYWDLLAQARANMQKAQVRLQQQANRRRMPCPIRAGDLVWVSGEEFALEQDVSPKLLPKWFGHWTVTFAAGDEPDGPSFVIEISSHLTVHPFFRGSKLATYTPAKSVQFPDRRSQDHPSMDGHQEIDRVVTHRKYGNKPMQYKVTFK</sequence>
<dbReference type="InterPro" id="IPR043502">
    <property type="entry name" value="DNA/RNA_pol_sf"/>
</dbReference>
<evidence type="ECO:0000256" key="6">
    <source>
        <dbReference type="ARBA" id="ARBA00022801"/>
    </source>
</evidence>
<dbReference type="AlphaFoldDB" id="A0A388JWN0"/>
<dbReference type="SUPFAM" id="SSF56672">
    <property type="entry name" value="DNA/RNA polymerases"/>
    <property type="match status" value="1"/>
</dbReference>
<dbReference type="EC" id="2.7.7.49" evidence="1"/>
<protein>
    <recommendedName>
        <fullName evidence="1">RNA-directed DNA polymerase</fullName>
        <ecNumber evidence="1">2.7.7.49</ecNumber>
    </recommendedName>
</protein>
<keyword evidence="6" id="KW-0378">Hydrolase</keyword>
<dbReference type="EMBL" id="BFEA01000026">
    <property type="protein sequence ID" value="GBG62177.1"/>
    <property type="molecule type" value="Genomic_DNA"/>
</dbReference>
<evidence type="ECO:0000259" key="8">
    <source>
        <dbReference type="Pfam" id="PF17917"/>
    </source>
</evidence>
<name>A0A388JWN0_CHABU</name>
<keyword evidence="10" id="KW-1185">Reference proteome</keyword>
<evidence type="ECO:0000256" key="5">
    <source>
        <dbReference type="ARBA" id="ARBA00022759"/>
    </source>
</evidence>
<organism evidence="9 10">
    <name type="scientific">Chara braunii</name>
    <name type="common">Braun's stonewort</name>
    <dbReference type="NCBI Taxonomy" id="69332"/>
    <lineage>
        <taxon>Eukaryota</taxon>
        <taxon>Viridiplantae</taxon>
        <taxon>Streptophyta</taxon>
        <taxon>Charophyceae</taxon>
        <taxon>Charales</taxon>
        <taxon>Characeae</taxon>
        <taxon>Chara</taxon>
    </lineage>
</organism>
<reference evidence="9 10" key="1">
    <citation type="journal article" date="2018" name="Cell">
        <title>The Chara Genome: Secondary Complexity and Implications for Plant Terrestrialization.</title>
        <authorList>
            <person name="Nishiyama T."/>
            <person name="Sakayama H."/>
            <person name="Vries J.D."/>
            <person name="Buschmann H."/>
            <person name="Saint-Marcoux D."/>
            <person name="Ullrich K.K."/>
            <person name="Haas F.B."/>
            <person name="Vanderstraeten L."/>
            <person name="Becker D."/>
            <person name="Lang D."/>
            <person name="Vosolsobe S."/>
            <person name="Rombauts S."/>
            <person name="Wilhelmsson P.K.I."/>
            <person name="Janitza P."/>
            <person name="Kern R."/>
            <person name="Heyl A."/>
            <person name="Rumpler F."/>
            <person name="Villalobos L.I.A.C."/>
            <person name="Clay J.M."/>
            <person name="Skokan R."/>
            <person name="Toyoda A."/>
            <person name="Suzuki Y."/>
            <person name="Kagoshima H."/>
            <person name="Schijlen E."/>
            <person name="Tajeshwar N."/>
            <person name="Catarino B."/>
            <person name="Hetherington A.J."/>
            <person name="Saltykova A."/>
            <person name="Bonnot C."/>
            <person name="Breuninger H."/>
            <person name="Symeonidi A."/>
            <person name="Radhakrishnan G.V."/>
            <person name="Van Nieuwerburgh F."/>
            <person name="Deforce D."/>
            <person name="Chang C."/>
            <person name="Karol K.G."/>
            <person name="Hedrich R."/>
            <person name="Ulvskov P."/>
            <person name="Glockner G."/>
            <person name="Delwiche C.F."/>
            <person name="Petrasek J."/>
            <person name="Van de Peer Y."/>
            <person name="Friml J."/>
            <person name="Beilby M."/>
            <person name="Dolan L."/>
            <person name="Kohara Y."/>
            <person name="Sugano S."/>
            <person name="Fujiyama A."/>
            <person name="Delaux P.-M."/>
            <person name="Quint M."/>
            <person name="TheiBen G."/>
            <person name="Hagemann M."/>
            <person name="Harholt J."/>
            <person name="Dunand C."/>
            <person name="Zachgo S."/>
            <person name="Langdale J."/>
            <person name="Maumus F."/>
            <person name="Straeten D.V.D."/>
            <person name="Gould S.B."/>
            <person name="Rensing S.A."/>
        </authorList>
    </citation>
    <scope>NUCLEOTIDE SEQUENCE [LARGE SCALE GENOMIC DNA]</scope>
    <source>
        <strain evidence="9 10">S276</strain>
    </source>
</reference>
<dbReference type="InterPro" id="IPR043128">
    <property type="entry name" value="Rev_trsase/Diguanyl_cyclase"/>
</dbReference>
<dbReference type="Proteomes" id="UP000265515">
    <property type="component" value="Unassembled WGS sequence"/>
</dbReference>
<dbReference type="InterPro" id="IPR041373">
    <property type="entry name" value="RT_RNaseH"/>
</dbReference>
<keyword evidence="5" id="KW-0255">Endonuclease</keyword>
<dbReference type="GO" id="GO:0016787">
    <property type="term" value="F:hydrolase activity"/>
    <property type="evidence" value="ECO:0007669"/>
    <property type="project" value="UniProtKB-KW"/>
</dbReference>
<dbReference type="Pfam" id="PF17917">
    <property type="entry name" value="RT_RNaseH"/>
    <property type="match status" value="1"/>
</dbReference>
<dbReference type="Gramene" id="GBG62177">
    <property type="protein sequence ID" value="GBG62177"/>
    <property type="gene ID" value="CBR_g29376"/>
</dbReference>
<keyword evidence="7" id="KW-0695">RNA-directed DNA polymerase</keyword>
<evidence type="ECO:0000256" key="4">
    <source>
        <dbReference type="ARBA" id="ARBA00022722"/>
    </source>
</evidence>
<proteinExistence type="predicted"/>
<keyword evidence="2" id="KW-0808">Transferase</keyword>
<keyword evidence="4" id="KW-0540">Nuclease</keyword>
<dbReference type="PANTHER" id="PTHR37984">
    <property type="entry name" value="PROTEIN CBG26694"/>
    <property type="match status" value="1"/>
</dbReference>
<dbReference type="Gene3D" id="2.40.70.10">
    <property type="entry name" value="Acid Proteases"/>
    <property type="match status" value="1"/>
</dbReference>
<evidence type="ECO:0000256" key="7">
    <source>
        <dbReference type="ARBA" id="ARBA00022918"/>
    </source>
</evidence>
<evidence type="ECO:0000256" key="2">
    <source>
        <dbReference type="ARBA" id="ARBA00022679"/>
    </source>
</evidence>
<dbReference type="CDD" id="cd00303">
    <property type="entry name" value="retropepsin_like"/>
    <property type="match status" value="1"/>
</dbReference>
<dbReference type="PANTHER" id="PTHR37984:SF5">
    <property type="entry name" value="PROTEIN NYNRIN-LIKE"/>
    <property type="match status" value="1"/>
</dbReference>
<dbReference type="Gene3D" id="3.30.70.270">
    <property type="match status" value="1"/>
</dbReference>
<evidence type="ECO:0000313" key="10">
    <source>
        <dbReference type="Proteomes" id="UP000265515"/>
    </source>
</evidence>
<keyword evidence="3" id="KW-0548">Nucleotidyltransferase</keyword>
<evidence type="ECO:0000256" key="1">
    <source>
        <dbReference type="ARBA" id="ARBA00012493"/>
    </source>
</evidence>
<dbReference type="InterPro" id="IPR050951">
    <property type="entry name" value="Retrovirus_Pol_polyprotein"/>
</dbReference>